<name>E9I652_DAPPU</name>
<protein>
    <submittedName>
        <fullName evidence="2">Uncharacterized protein</fullName>
    </submittedName>
</protein>
<evidence type="ECO:0000256" key="1">
    <source>
        <dbReference type="SAM" id="Phobius"/>
    </source>
</evidence>
<dbReference type="AlphaFoldDB" id="E9I652"/>
<reference evidence="2 3" key="1">
    <citation type="journal article" date="2011" name="Science">
        <title>The ecoresponsive genome of Daphnia pulex.</title>
        <authorList>
            <person name="Colbourne J.K."/>
            <person name="Pfrender M.E."/>
            <person name="Gilbert D."/>
            <person name="Thomas W.K."/>
            <person name="Tucker A."/>
            <person name="Oakley T.H."/>
            <person name="Tokishita S."/>
            <person name="Aerts A."/>
            <person name="Arnold G.J."/>
            <person name="Basu M.K."/>
            <person name="Bauer D.J."/>
            <person name="Caceres C.E."/>
            <person name="Carmel L."/>
            <person name="Casola C."/>
            <person name="Choi J.H."/>
            <person name="Detter J.C."/>
            <person name="Dong Q."/>
            <person name="Dusheyko S."/>
            <person name="Eads B.D."/>
            <person name="Frohlich T."/>
            <person name="Geiler-Samerotte K.A."/>
            <person name="Gerlach D."/>
            <person name="Hatcher P."/>
            <person name="Jogdeo S."/>
            <person name="Krijgsveld J."/>
            <person name="Kriventseva E.V."/>
            <person name="Kultz D."/>
            <person name="Laforsch C."/>
            <person name="Lindquist E."/>
            <person name="Lopez J."/>
            <person name="Manak J.R."/>
            <person name="Muller J."/>
            <person name="Pangilinan J."/>
            <person name="Patwardhan R.P."/>
            <person name="Pitluck S."/>
            <person name="Pritham E.J."/>
            <person name="Rechtsteiner A."/>
            <person name="Rho M."/>
            <person name="Rogozin I.B."/>
            <person name="Sakarya O."/>
            <person name="Salamov A."/>
            <person name="Schaack S."/>
            <person name="Shapiro H."/>
            <person name="Shiga Y."/>
            <person name="Skalitzky C."/>
            <person name="Smith Z."/>
            <person name="Souvorov A."/>
            <person name="Sung W."/>
            <person name="Tang Z."/>
            <person name="Tsuchiya D."/>
            <person name="Tu H."/>
            <person name="Vos H."/>
            <person name="Wang M."/>
            <person name="Wolf Y.I."/>
            <person name="Yamagata H."/>
            <person name="Yamada T."/>
            <person name="Ye Y."/>
            <person name="Shaw J.R."/>
            <person name="Andrews J."/>
            <person name="Crease T.J."/>
            <person name="Tang H."/>
            <person name="Lucas S.M."/>
            <person name="Robertson H.M."/>
            <person name="Bork P."/>
            <person name="Koonin E.V."/>
            <person name="Zdobnov E.M."/>
            <person name="Grigoriev I.V."/>
            <person name="Lynch M."/>
            <person name="Boore J.L."/>
        </authorList>
    </citation>
    <scope>NUCLEOTIDE SEQUENCE [LARGE SCALE GENOMIC DNA]</scope>
</reference>
<proteinExistence type="predicted"/>
<dbReference type="InterPro" id="IPR010295">
    <property type="entry name" value="DUF898"/>
</dbReference>
<dbReference type="Proteomes" id="UP000000305">
    <property type="component" value="Unassembled WGS sequence"/>
</dbReference>
<evidence type="ECO:0000313" key="3">
    <source>
        <dbReference type="Proteomes" id="UP000000305"/>
    </source>
</evidence>
<keyword evidence="3" id="KW-1185">Reference proteome</keyword>
<keyword evidence="1" id="KW-1133">Transmembrane helix</keyword>
<dbReference type="HOGENOM" id="CLU_1572230_0_0_1"/>
<feature type="transmembrane region" description="Helical" evidence="1">
    <location>
        <begin position="106"/>
        <end position="129"/>
    </location>
</feature>
<keyword evidence="1" id="KW-0472">Membrane</keyword>
<dbReference type="EMBL" id="GL736165">
    <property type="protein sequence ID" value="EFX60528.1"/>
    <property type="molecule type" value="Genomic_DNA"/>
</dbReference>
<gene>
    <name evidence="2" type="ORF">DAPPUDRAFT_342877</name>
</gene>
<accession>E9I652</accession>
<dbReference type="InParanoid" id="E9I652"/>
<sequence>MWEFYKLYALLTCLLCLALFLQFLLASIVLQGMSRWPEFSAWLAPWMRYANVWVGILVGAVVWLLVWPFFAARLQRVVWDRTRLGPVRFVGEMKAWPLWRMTLSQMLLVVLSLGLYWPFAAVTLARYRIESLKLRSMRPWAELDLRSPRAAAGSTVAEGSADLFGLDLGW</sequence>
<feature type="transmembrane region" description="Helical" evidence="1">
    <location>
        <begin position="50"/>
        <end position="71"/>
    </location>
</feature>
<dbReference type="KEGG" id="dpx:DAPPUDRAFT_342877"/>
<keyword evidence="1" id="KW-0812">Transmembrane</keyword>
<dbReference type="Pfam" id="PF05987">
    <property type="entry name" value="DUF898"/>
    <property type="match status" value="1"/>
</dbReference>
<evidence type="ECO:0000313" key="2">
    <source>
        <dbReference type="EMBL" id="EFX60528.1"/>
    </source>
</evidence>
<organism evidence="2 3">
    <name type="scientific">Daphnia pulex</name>
    <name type="common">Water flea</name>
    <dbReference type="NCBI Taxonomy" id="6669"/>
    <lineage>
        <taxon>Eukaryota</taxon>
        <taxon>Metazoa</taxon>
        <taxon>Ecdysozoa</taxon>
        <taxon>Arthropoda</taxon>
        <taxon>Crustacea</taxon>
        <taxon>Branchiopoda</taxon>
        <taxon>Diplostraca</taxon>
        <taxon>Cladocera</taxon>
        <taxon>Anomopoda</taxon>
        <taxon>Daphniidae</taxon>
        <taxon>Daphnia</taxon>
    </lineage>
</organism>